<dbReference type="PANTHER" id="PTHR31465">
    <property type="entry name" value="PROTEIN RTA1-RELATED"/>
    <property type="match status" value="1"/>
</dbReference>
<dbReference type="PANTHER" id="PTHR31465:SF31">
    <property type="entry name" value="DOMAIN PROTEIN, PUTATIVE (AFU_ORTHOLOGUE AFUA_6G09550)-RELATED"/>
    <property type="match status" value="1"/>
</dbReference>
<evidence type="ECO:0000313" key="6">
    <source>
        <dbReference type="EMBL" id="BCR85244.1"/>
    </source>
</evidence>
<evidence type="ECO:0000256" key="2">
    <source>
        <dbReference type="ARBA" id="ARBA00022692"/>
    </source>
</evidence>
<evidence type="ECO:0000256" key="5">
    <source>
        <dbReference type="SAM" id="Phobius"/>
    </source>
</evidence>
<dbReference type="RefSeq" id="XP_043133766.1">
    <property type="nucleotide sequence ID" value="XM_043285034.1"/>
</dbReference>
<accession>A0A7R7VIH1</accession>
<feature type="transmembrane region" description="Helical" evidence="5">
    <location>
        <begin position="20"/>
        <end position="40"/>
    </location>
</feature>
<feature type="transmembrane region" description="Helical" evidence="5">
    <location>
        <begin position="157"/>
        <end position="183"/>
    </location>
</feature>
<organism evidence="6 7">
    <name type="scientific">Aspergillus chevalieri</name>
    <name type="common">Eurotium chevalieri</name>
    <dbReference type="NCBI Taxonomy" id="182096"/>
    <lineage>
        <taxon>Eukaryota</taxon>
        <taxon>Fungi</taxon>
        <taxon>Dikarya</taxon>
        <taxon>Ascomycota</taxon>
        <taxon>Pezizomycotina</taxon>
        <taxon>Eurotiomycetes</taxon>
        <taxon>Eurotiomycetidae</taxon>
        <taxon>Eurotiales</taxon>
        <taxon>Aspergillaceae</taxon>
        <taxon>Aspergillus</taxon>
        <taxon>Aspergillus subgen. Aspergillus</taxon>
    </lineage>
</organism>
<name>A0A7R7VIH1_ASPCH</name>
<reference evidence="6" key="1">
    <citation type="submission" date="2021-01" db="EMBL/GenBank/DDBJ databases">
        <authorList>
            <consortium name="Aspergillus chevalieri M1 genome sequencing consortium"/>
            <person name="Kazuki M."/>
            <person name="Futagami T."/>
        </authorList>
    </citation>
    <scope>NUCLEOTIDE SEQUENCE</scope>
    <source>
        <strain evidence="6">M1</strain>
    </source>
</reference>
<dbReference type="GeneID" id="66979603"/>
<reference evidence="6" key="2">
    <citation type="submission" date="2021-02" db="EMBL/GenBank/DDBJ databases">
        <title>Aspergillus chevalieri M1 genome sequence.</title>
        <authorList>
            <person name="Kadooka C."/>
            <person name="Mori K."/>
            <person name="Futagami T."/>
        </authorList>
    </citation>
    <scope>NUCLEOTIDE SEQUENCE</scope>
    <source>
        <strain evidence="6">M1</strain>
    </source>
</reference>
<evidence type="ECO:0000313" key="7">
    <source>
        <dbReference type="Proteomes" id="UP000637239"/>
    </source>
</evidence>
<keyword evidence="2 5" id="KW-0812">Transmembrane</keyword>
<comment type="subcellular location">
    <subcellularLocation>
        <location evidence="1">Membrane</location>
        <topology evidence="1">Multi-pass membrane protein</topology>
    </subcellularLocation>
</comment>
<dbReference type="Proteomes" id="UP000637239">
    <property type="component" value="Chromosome 2"/>
</dbReference>
<feature type="transmembrane region" description="Helical" evidence="5">
    <location>
        <begin position="121"/>
        <end position="145"/>
    </location>
</feature>
<feature type="transmembrane region" description="Helical" evidence="5">
    <location>
        <begin position="204"/>
        <end position="226"/>
    </location>
</feature>
<keyword evidence="4 5" id="KW-0472">Membrane</keyword>
<evidence type="ECO:0000256" key="4">
    <source>
        <dbReference type="ARBA" id="ARBA00023136"/>
    </source>
</evidence>
<keyword evidence="7" id="KW-1185">Reference proteome</keyword>
<dbReference type="AlphaFoldDB" id="A0A7R7VIH1"/>
<evidence type="ECO:0008006" key="8">
    <source>
        <dbReference type="Google" id="ProtNLM"/>
    </source>
</evidence>
<dbReference type="InterPro" id="IPR007568">
    <property type="entry name" value="RTA1"/>
</dbReference>
<feature type="transmembrane region" description="Helical" evidence="5">
    <location>
        <begin position="246"/>
        <end position="270"/>
    </location>
</feature>
<protein>
    <recommendedName>
        <fullName evidence="8">RTA1 domain protein</fullName>
    </recommendedName>
</protein>
<evidence type="ECO:0000256" key="3">
    <source>
        <dbReference type="ARBA" id="ARBA00022989"/>
    </source>
</evidence>
<dbReference type="EMBL" id="AP024417">
    <property type="protein sequence ID" value="BCR85244.1"/>
    <property type="molecule type" value="Genomic_DNA"/>
</dbReference>
<feature type="transmembrane region" description="Helical" evidence="5">
    <location>
        <begin position="47"/>
        <end position="68"/>
    </location>
</feature>
<evidence type="ECO:0000256" key="1">
    <source>
        <dbReference type="ARBA" id="ARBA00004141"/>
    </source>
</evidence>
<gene>
    <name evidence="6" type="ORF">ACHE_20702S</name>
</gene>
<feature type="transmembrane region" description="Helical" evidence="5">
    <location>
        <begin position="80"/>
        <end position="100"/>
    </location>
</feature>
<dbReference type="GO" id="GO:0016020">
    <property type="term" value="C:membrane"/>
    <property type="evidence" value="ECO:0007669"/>
    <property type="project" value="UniProtKB-SubCell"/>
</dbReference>
<proteinExistence type="predicted"/>
<keyword evidence="3 5" id="KW-1133">Transmembrane helix</keyword>
<dbReference type="Pfam" id="PF04479">
    <property type="entry name" value="RTA1"/>
    <property type="match status" value="1"/>
</dbReference>
<sequence>MADSSSDGAVTFALYRYTPSIPAAVVMAVAFGFLAVFHAYRLVRERAYFFIPFIIGLIFEAAGYIARIFSHFDTLALGPYIVQTMLILVAPPLFAASIYMTLGRLIREMGAESASIVRVKWLTKIFVAGDIISFVLQCGGGGYMAAGSAEAMQSGEYIVIAGLAIQLLFFGFFMFVAFLFHWRVTESASAYKISKAVESQSGRFSWQTLMWTLYGACVLILVRSVFRVIEFVQGNDGYIMKTESLLYVFDGALMVLMGAILGMVFPGSFLSGQQGARWERTVSGSAASDTLPLEEGRYEWK</sequence>
<dbReference type="KEGG" id="ache:ACHE_20702S"/>